<dbReference type="KEGG" id="eus:EUTSA_v10027381mg"/>
<keyword evidence="2" id="KW-1185">Reference proteome</keyword>
<evidence type="ECO:0000313" key="1">
    <source>
        <dbReference type="EMBL" id="ESQ55688.1"/>
    </source>
</evidence>
<protein>
    <submittedName>
        <fullName evidence="1">Uncharacterized protein</fullName>
    </submittedName>
</protein>
<dbReference type="EMBL" id="KI517384">
    <property type="protein sequence ID" value="ESQ55688.1"/>
    <property type="molecule type" value="Genomic_DNA"/>
</dbReference>
<name>V4MR86_EUTSA</name>
<organism evidence="1 2">
    <name type="scientific">Eutrema salsugineum</name>
    <name type="common">Saltwater cress</name>
    <name type="synonym">Sisymbrium salsugineum</name>
    <dbReference type="NCBI Taxonomy" id="72664"/>
    <lineage>
        <taxon>Eukaryota</taxon>
        <taxon>Viridiplantae</taxon>
        <taxon>Streptophyta</taxon>
        <taxon>Embryophyta</taxon>
        <taxon>Tracheophyta</taxon>
        <taxon>Spermatophyta</taxon>
        <taxon>Magnoliopsida</taxon>
        <taxon>eudicotyledons</taxon>
        <taxon>Gunneridae</taxon>
        <taxon>Pentapetalae</taxon>
        <taxon>rosids</taxon>
        <taxon>malvids</taxon>
        <taxon>Brassicales</taxon>
        <taxon>Brassicaceae</taxon>
        <taxon>Eutremeae</taxon>
        <taxon>Eutrema</taxon>
    </lineage>
</organism>
<sequence length="83" mass="8913">VRKNTCRSYGGISPSSRLQGQAGVCCLPCSCEAWSRKRLVPNCIVYGAIGDGSGCQPTAFTIGYFKSVRLGDAYFDSQIKKSP</sequence>
<dbReference type="AlphaFoldDB" id="V4MR86"/>
<evidence type="ECO:0000313" key="2">
    <source>
        <dbReference type="Proteomes" id="UP000030689"/>
    </source>
</evidence>
<reference evidence="1 2" key="1">
    <citation type="journal article" date="2013" name="Front. Plant Sci.">
        <title>The Reference Genome of the Halophytic Plant Eutrema salsugineum.</title>
        <authorList>
            <person name="Yang R."/>
            <person name="Jarvis D.E."/>
            <person name="Chen H."/>
            <person name="Beilstein M.A."/>
            <person name="Grimwood J."/>
            <person name="Jenkins J."/>
            <person name="Shu S."/>
            <person name="Prochnik S."/>
            <person name="Xin M."/>
            <person name="Ma C."/>
            <person name="Schmutz J."/>
            <person name="Wing R.A."/>
            <person name="Mitchell-Olds T."/>
            <person name="Schumaker K.S."/>
            <person name="Wang X."/>
        </authorList>
    </citation>
    <scope>NUCLEOTIDE SEQUENCE [LARGE SCALE GENOMIC DNA]</scope>
</reference>
<gene>
    <name evidence="1" type="ORF">EUTSA_v10027381mg</name>
</gene>
<proteinExistence type="predicted"/>
<dbReference type="Proteomes" id="UP000030689">
    <property type="component" value="Unassembled WGS sequence"/>
</dbReference>
<dbReference type="Gramene" id="ESQ55688">
    <property type="protein sequence ID" value="ESQ55688"/>
    <property type="gene ID" value="EUTSA_v10027381mg"/>
</dbReference>
<feature type="non-terminal residue" evidence="1">
    <location>
        <position position="1"/>
    </location>
</feature>
<accession>V4MR86</accession>